<organism evidence="7 8">
    <name type="scientific">Pseudocohnilembus persalinus</name>
    <name type="common">Ciliate</name>
    <dbReference type="NCBI Taxonomy" id="266149"/>
    <lineage>
        <taxon>Eukaryota</taxon>
        <taxon>Sar</taxon>
        <taxon>Alveolata</taxon>
        <taxon>Ciliophora</taxon>
        <taxon>Intramacronucleata</taxon>
        <taxon>Oligohymenophorea</taxon>
        <taxon>Scuticociliatia</taxon>
        <taxon>Philasterida</taxon>
        <taxon>Pseudocohnilembidae</taxon>
        <taxon>Pseudocohnilembus</taxon>
    </lineage>
</organism>
<feature type="transmembrane region" description="Helical" evidence="6">
    <location>
        <begin position="110"/>
        <end position="131"/>
    </location>
</feature>
<evidence type="ECO:0000256" key="5">
    <source>
        <dbReference type="SAM" id="MobiDB-lite"/>
    </source>
</evidence>
<dbReference type="SUPFAM" id="SSF144091">
    <property type="entry name" value="Rhomboid-like"/>
    <property type="match status" value="1"/>
</dbReference>
<keyword evidence="2 6" id="KW-0812">Transmembrane</keyword>
<feature type="transmembrane region" description="Helical" evidence="6">
    <location>
        <begin position="177"/>
        <end position="194"/>
    </location>
</feature>
<feature type="transmembrane region" description="Helical" evidence="6">
    <location>
        <begin position="27"/>
        <end position="53"/>
    </location>
</feature>
<feature type="compositionally biased region" description="Acidic residues" evidence="5">
    <location>
        <begin position="373"/>
        <end position="383"/>
    </location>
</feature>
<keyword evidence="3 6" id="KW-1133">Transmembrane helix</keyword>
<feature type="region of interest" description="Disordered" evidence="5">
    <location>
        <begin position="282"/>
        <end position="310"/>
    </location>
</feature>
<feature type="transmembrane region" description="Helical" evidence="6">
    <location>
        <begin position="137"/>
        <end position="157"/>
    </location>
</feature>
<name>A0A0V0QYD0_PSEPJ</name>
<comment type="subcellular location">
    <subcellularLocation>
        <location evidence="1">Membrane</location>
        <topology evidence="1">Multi-pass membrane protein</topology>
    </subcellularLocation>
</comment>
<evidence type="ECO:0000256" key="3">
    <source>
        <dbReference type="ARBA" id="ARBA00022989"/>
    </source>
</evidence>
<feature type="region of interest" description="Disordered" evidence="5">
    <location>
        <begin position="322"/>
        <end position="383"/>
    </location>
</feature>
<evidence type="ECO:0008006" key="9">
    <source>
        <dbReference type="Google" id="ProtNLM"/>
    </source>
</evidence>
<dbReference type="AlphaFoldDB" id="A0A0V0QYD0"/>
<dbReference type="GO" id="GO:0016020">
    <property type="term" value="C:membrane"/>
    <property type="evidence" value="ECO:0007669"/>
    <property type="project" value="UniProtKB-SubCell"/>
</dbReference>
<feature type="compositionally biased region" description="Low complexity" evidence="5">
    <location>
        <begin position="299"/>
        <end position="310"/>
    </location>
</feature>
<dbReference type="InParanoid" id="A0A0V0QYD0"/>
<dbReference type="InterPro" id="IPR035952">
    <property type="entry name" value="Rhomboid-like_sf"/>
</dbReference>
<evidence type="ECO:0000313" key="7">
    <source>
        <dbReference type="EMBL" id="KRX07056.1"/>
    </source>
</evidence>
<accession>A0A0V0QYD0</accession>
<keyword evidence="4 6" id="KW-0472">Membrane</keyword>
<evidence type="ECO:0000313" key="8">
    <source>
        <dbReference type="Proteomes" id="UP000054937"/>
    </source>
</evidence>
<evidence type="ECO:0000256" key="1">
    <source>
        <dbReference type="ARBA" id="ARBA00004141"/>
    </source>
</evidence>
<dbReference type="OMA" id="NIVILYM"/>
<evidence type="ECO:0000256" key="2">
    <source>
        <dbReference type="ARBA" id="ARBA00022692"/>
    </source>
</evidence>
<keyword evidence="8" id="KW-1185">Reference proteome</keyword>
<feature type="compositionally biased region" description="Basic and acidic residues" evidence="5">
    <location>
        <begin position="352"/>
        <end position="372"/>
    </location>
</feature>
<gene>
    <name evidence="7" type="ORF">PPERSA_08733</name>
</gene>
<protein>
    <recommendedName>
        <fullName evidence="9">Derlin</fullName>
    </recommendedName>
</protein>
<feature type="compositionally biased region" description="Basic and acidic residues" evidence="5">
    <location>
        <begin position="322"/>
        <end position="343"/>
    </location>
</feature>
<dbReference type="EMBL" id="LDAU01000089">
    <property type="protein sequence ID" value="KRX07056.1"/>
    <property type="molecule type" value="Genomic_DNA"/>
</dbReference>
<sequence length="383" mass="44566">MFGQRPQAGGSGDCAQDVKNWWKNCPFFYKFVFCTSIFMFLCIYLLPFIPYLFYNSPYRTVQNFFFWTPFTTFLVPRDIFSLLIGVYLVYRDGKMIEQRIGSVHYGIELFFKNFLIQLGYIIIMYLGYFLFSAPALIVTPSLGLFPTFMMFLALRGLADPEQQTPFCCFPVLIKQKYYVWILYGIFVLLSQSLVPDILSAIGVAYLEVHVFNGQILKISQEKLKRLENSFIFSKISQRSDFVTVEFAGSMNLDAQLPVQQQQQEQQPQSHAFSGRGVQIGQQAGNISQNPPTIINPSLNQNNYDNQNQNQQYSNDQNEIRRAAAEAAQRRFEQEQEQREKEQQEQQQQEQAKQQEDSAKKNQKDTKKGYNKFDDEENQNQDLI</sequence>
<evidence type="ECO:0000256" key="4">
    <source>
        <dbReference type="ARBA" id="ARBA00023136"/>
    </source>
</evidence>
<evidence type="ECO:0000256" key="6">
    <source>
        <dbReference type="SAM" id="Phobius"/>
    </source>
</evidence>
<feature type="transmembrane region" description="Helical" evidence="6">
    <location>
        <begin position="65"/>
        <end position="90"/>
    </location>
</feature>
<reference evidence="7 8" key="1">
    <citation type="journal article" date="2015" name="Sci. Rep.">
        <title>Genome of the facultative scuticociliatosis pathogen Pseudocohnilembus persalinus provides insight into its virulence through horizontal gene transfer.</title>
        <authorList>
            <person name="Xiong J."/>
            <person name="Wang G."/>
            <person name="Cheng J."/>
            <person name="Tian M."/>
            <person name="Pan X."/>
            <person name="Warren A."/>
            <person name="Jiang C."/>
            <person name="Yuan D."/>
            <person name="Miao W."/>
        </authorList>
    </citation>
    <scope>NUCLEOTIDE SEQUENCE [LARGE SCALE GENOMIC DNA]</scope>
    <source>
        <strain evidence="7">36N120E</strain>
    </source>
</reference>
<comment type="caution">
    <text evidence="7">The sequence shown here is derived from an EMBL/GenBank/DDBJ whole genome shotgun (WGS) entry which is preliminary data.</text>
</comment>
<proteinExistence type="predicted"/>
<feature type="compositionally biased region" description="Polar residues" evidence="5">
    <location>
        <begin position="282"/>
        <end position="298"/>
    </location>
</feature>
<dbReference type="Proteomes" id="UP000054937">
    <property type="component" value="Unassembled WGS sequence"/>
</dbReference>
<dbReference type="OrthoDB" id="306458at2759"/>